<evidence type="ECO:0000313" key="3">
    <source>
        <dbReference type="Proteomes" id="UP000737018"/>
    </source>
</evidence>
<feature type="region of interest" description="Disordered" evidence="1">
    <location>
        <begin position="12"/>
        <end position="34"/>
    </location>
</feature>
<sequence length="104" mass="10989">MYHVSWVRRSLDHGSHESGGLAAAHNRGDGGGVLSKLRTRSDCGRLSVVVRCDGGTDNGGWLLVLDLGSGSCSSIAVTAVVCHSQQRVQKEQLSNPEVPSNNHP</sequence>
<dbReference type="EMBL" id="JRKL02001263">
    <property type="protein sequence ID" value="KAF3965058.1"/>
    <property type="molecule type" value="Genomic_DNA"/>
</dbReference>
<evidence type="ECO:0000256" key="1">
    <source>
        <dbReference type="SAM" id="MobiDB-lite"/>
    </source>
</evidence>
<protein>
    <submittedName>
        <fullName evidence="2">Uncharacterized protein</fullName>
    </submittedName>
</protein>
<dbReference type="Proteomes" id="UP000737018">
    <property type="component" value="Unassembled WGS sequence"/>
</dbReference>
<name>A0A8J4R6I6_9ROSI</name>
<reference evidence="2" key="1">
    <citation type="submission" date="2020-03" db="EMBL/GenBank/DDBJ databases">
        <title>Castanea mollissima Vanexum genome sequencing.</title>
        <authorList>
            <person name="Staton M."/>
        </authorList>
    </citation>
    <scope>NUCLEOTIDE SEQUENCE</scope>
    <source>
        <tissue evidence="2">Leaf</tissue>
    </source>
</reference>
<accession>A0A8J4R6I6</accession>
<proteinExistence type="predicted"/>
<gene>
    <name evidence="2" type="ORF">CMV_010718</name>
</gene>
<organism evidence="2 3">
    <name type="scientific">Castanea mollissima</name>
    <name type="common">Chinese chestnut</name>
    <dbReference type="NCBI Taxonomy" id="60419"/>
    <lineage>
        <taxon>Eukaryota</taxon>
        <taxon>Viridiplantae</taxon>
        <taxon>Streptophyta</taxon>
        <taxon>Embryophyta</taxon>
        <taxon>Tracheophyta</taxon>
        <taxon>Spermatophyta</taxon>
        <taxon>Magnoliopsida</taxon>
        <taxon>eudicotyledons</taxon>
        <taxon>Gunneridae</taxon>
        <taxon>Pentapetalae</taxon>
        <taxon>rosids</taxon>
        <taxon>fabids</taxon>
        <taxon>Fagales</taxon>
        <taxon>Fagaceae</taxon>
        <taxon>Castanea</taxon>
    </lineage>
</organism>
<dbReference type="AlphaFoldDB" id="A0A8J4R6I6"/>
<evidence type="ECO:0000313" key="2">
    <source>
        <dbReference type="EMBL" id="KAF3965058.1"/>
    </source>
</evidence>
<keyword evidence="3" id="KW-1185">Reference proteome</keyword>
<comment type="caution">
    <text evidence="2">The sequence shown here is derived from an EMBL/GenBank/DDBJ whole genome shotgun (WGS) entry which is preliminary data.</text>
</comment>